<evidence type="ECO:0000313" key="1">
    <source>
        <dbReference type="EMBL" id="PKU49392.1"/>
    </source>
</evidence>
<accession>A0A2I0UTM5</accession>
<dbReference type="EMBL" id="KZ505638">
    <property type="protein sequence ID" value="PKU49392.1"/>
    <property type="molecule type" value="Genomic_DNA"/>
</dbReference>
<gene>
    <name evidence="1" type="ORF">llap_257</name>
</gene>
<keyword evidence="2" id="KW-1185">Reference proteome</keyword>
<protein>
    <submittedName>
        <fullName evidence="1">Dynein heavy chain axonemal-like</fullName>
    </submittedName>
</protein>
<sequence>MEISSQNVKKLVRCMKNLKKEQWVILAVTAEIGFQNALKIRVKIFMDNQYLLQADRLSDEWKLYTEYIDHMIVDGQFKAIKCSLQYLTENTETTFKSTPFFEVQLVFNSSETTFKSSLDLMSMAISGILWRD</sequence>
<dbReference type="Proteomes" id="UP000233556">
    <property type="component" value="Unassembled WGS sequence"/>
</dbReference>
<organism evidence="1 2">
    <name type="scientific">Limosa lapponica baueri</name>
    <dbReference type="NCBI Taxonomy" id="1758121"/>
    <lineage>
        <taxon>Eukaryota</taxon>
        <taxon>Metazoa</taxon>
        <taxon>Chordata</taxon>
        <taxon>Craniata</taxon>
        <taxon>Vertebrata</taxon>
        <taxon>Euteleostomi</taxon>
        <taxon>Archelosauria</taxon>
        <taxon>Archosauria</taxon>
        <taxon>Dinosauria</taxon>
        <taxon>Saurischia</taxon>
        <taxon>Theropoda</taxon>
        <taxon>Coelurosauria</taxon>
        <taxon>Aves</taxon>
        <taxon>Neognathae</taxon>
        <taxon>Neoaves</taxon>
        <taxon>Charadriiformes</taxon>
        <taxon>Scolopacidae</taxon>
        <taxon>Limosa</taxon>
    </lineage>
</organism>
<dbReference type="AlphaFoldDB" id="A0A2I0UTM5"/>
<reference evidence="2" key="1">
    <citation type="submission" date="2017-11" db="EMBL/GenBank/DDBJ databases">
        <authorList>
            <person name="Lima N.C."/>
            <person name="Parody-Merino A.M."/>
            <person name="Battley P.F."/>
            <person name="Fidler A.E."/>
            <person name="Prosdocimi F."/>
        </authorList>
    </citation>
    <scope>NUCLEOTIDE SEQUENCE [LARGE SCALE GENOMIC DNA]</scope>
</reference>
<name>A0A2I0UTM5_LIMLA</name>
<reference evidence="2" key="2">
    <citation type="submission" date="2017-12" db="EMBL/GenBank/DDBJ databases">
        <title>Genome sequence of the Bar-tailed Godwit (Limosa lapponica baueri).</title>
        <authorList>
            <person name="Lima N.C.B."/>
            <person name="Parody-Merino A.M."/>
            <person name="Battley P.F."/>
            <person name="Fidler A.E."/>
            <person name="Prosdocimi F."/>
        </authorList>
    </citation>
    <scope>NUCLEOTIDE SEQUENCE [LARGE SCALE GENOMIC DNA]</scope>
</reference>
<evidence type="ECO:0000313" key="2">
    <source>
        <dbReference type="Proteomes" id="UP000233556"/>
    </source>
</evidence>
<proteinExistence type="predicted"/>